<proteinExistence type="predicted"/>
<dbReference type="Pfam" id="PF20586">
    <property type="entry name" value="DUF6788"/>
    <property type="match status" value="1"/>
</dbReference>
<dbReference type="InterPro" id="IPR046738">
    <property type="entry name" value="DUF6788"/>
</dbReference>
<accession>T1BKE3</accession>
<reference evidence="2" key="1">
    <citation type="submission" date="2013-08" db="EMBL/GenBank/DDBJ databases">
        <authorList>
            <person name="Mendez C."/>
            <person name="Richter M."/>
            <person name="Ferrer M."/>
            <person name="Sanchez J."/>
        </authorList>
    </citation>
    <scope>NUCLEOTIDE SEQUENCE</scope>
</reference>
<evidence type="ECO:0000259" key="1">
    <source>
        <dbReference type="Pfam" id="PF20586"/>
    </source>
</evidence>
<dbReference type="AlphaFoldDB" id="T1BKE3"/>
<evidence type="ECO:0000313" key="2">
    <source>
        <dbReference type="EMBL" id="EQD53744.1"/>
    </source>
</evidence>
<name>T1BKE3_9ZZZZ</name>
<organism evidence="2">
    <name type="scientific">mine drainage metagenome</name>
    <dbReference type="NCBI Taxonomy" id="410659"/>
    <lineage>
        <taxon>unclassified sequences</taxon>
        <taxon>metagenomes</taxon>
        <taxon>ecological metagenomes</taxon>
    </lineage>
</organism>
<protein>
    <recommendedName>
        <fullName evidence="1">DUF6788 domain-containing protein</fullName>
    </recommendedName>
</protein>
<feature type="domain" description="DUF6788" evidence="1">
    <location>
        <begin position="19"/>
        <end position="88"/>
    </location>
</feature>
<reference evidence="2" key="2">
    <citation type="journal article" date="2014" name="ISME J.">
        <title>Microbial stratification in low pH oxic and suboxic macroscopic growths along an acid mine drainage.</title>
        <authorList>
            <person name="Mendez-Garcia C."/>
            <person name="Mesa V."/>
            <person name="Sprenger R.R."/>
            <person name="Richter M."/>
            <person name="Diez M.S."/>
            <person name="Solano J."/>
            <person name="Bargiela R."/>
            <person name="Golyshina O.V."/>
            <person name="Manteca A."/>
            <person name="Ramos J.L."/>
            <person name="Gallego J.R."/>
            <person name="Llorente I."/>
            <person name="Martins Dos Santos V.A."/>
            <person name="Jensen O.N."/>
            <person name="Pelaez A.I."/>
            <person name="Sanchez J."/>
            <person name="Ferrer M."/>
        </authorList>
    </citation>
    <scope>NUCLEOTIDE SEQUENCE</scope>
</reference>
<gene>
    <name evidence="2" type="ORF">B1B_10056</name>
</gene>
<comment type="caution">
    <text evidence="2">The sequence shown here is derived from an EMBL/GenBank/DDBJ whole genome shotgun (WGS) entry which is preliminary data.</text>
</comment>
<sequence>MVVTTTKRGIRLDRAARAKQARIAKALSELGLALPGSIEVRPTRCGKANCKCKADPPQLHGPYIVWTRKVDAKTVTRVLSPDQLEDYRPLFDNAKRLRQLVTELQSLTLDVVDSDDRWRTR</sequence>
<dbReference type="EMBL" id="AUZY01006627">
    <property type="protein sequence ID" value="EQD53744.1"/>
    <property type="molecule type" value="Genomic_DNA"/>
</dbReference>